<evidence type="ECO:0000256" key="2">
    <source>
        <dbReference type="SAM" id="Phobius"/>
    </source>
</evidence>
<keyword evidence="2" id="KW-1133">Transmembrane helix</keyword>
<dbReference type="RefSeq" id="XP_047760587.1">
    <property type="nucleotide sequence ID" value="XM_047903762.1"/>
</dbReference>
<reference evidence="4" key="1">
    <citation type="submission" date="2021-12" db="EMBL/GenBank/DDBJ databases">
        <authorList>
            <person name="Zaccaron A."/>
            <person name="Stergiopoulos I."/>
        </authorList>
    </citation>
    <scope>NUCLEOTIDE SEQUENCE</scope>
    <source>
        <strain evidence="4">Race5_Kim</strain>
    </source>
</reference>
<dbReference type="Proteomes" id="UP000756132">
    <property type="component" value="Chromosome 4"/>
</dbReference>
<dbReference type="AlphaFoldDB" id="A0A9Q8LES6"/>
<dbReference type="GeneID" id="71984492"/>
<feature type="region of interest" description="Disordered" evidence="1">
    <location>
        <begin position="568"/>
        <end position="592"/>
    </location>
</feature>
<dbReference type="EMBL" id="CP090166">
    <property type="protein sequence ID" value="UJO16221.1"/>
    <property type="molecule type" value="Genomic_DNA"/>
</dbReference>
<name>A0A9Q8LES6_PASFU</name>
<dbReference type="InterPro" id="IPR033121">
    <property type="entry name" value="PEPTIDASE_A1"/>
</dbReference>
<evidence type="ECO:0000313" key="5">
    <source>
        <dbReference type="Proteomes" id="UP000756132"/>
    </source>
</evidence>
<feature type="domain" description="Peptidase A1" evidence="3">
    <location>
        <begin position="113"/>
        <end position="465"/>
    </location>
</feature>
<evidence type="ECO:0000313" key="4">
    <source>
        <dbReference type="EMBL" id="UJO16221.1"/>
    </source>
</evidence>
<dbReference type="SUPFAM" id="SSF50630">
    <property type="entry name" value="Acid proteases"/>
    <property type="match status" value="1"/>
</dbReference>
<evidence type="ECO:0000259" key="3">
    <source>
        <dbReference type="PROSITE" id="PS51767"/>
    </source>
</evidence>
<evidence type="ECO:0000256" key="1">
    <source>
        <dbReference type="SAM" id="MobiDB-lite"/>
    </source>
</evidence>
<feature type="transmembrane region" description="Helical" evidence="2">
    <location>
        <begin position="496"/>
        <end position="518"/>
    </location>
</feature>
<keyword evidence="5" id="KW-1185">Reference proteome</keyword>
<dbReference type="OrthoDB" id="4074350at2759"/>
<keyword evidence="2" id="KW-0472">Membrane</keyword>
<dbReference type="KEGG" id="ffu:CLAFUR5_04614"/>
<proteinExistence type="predicted"/>
<organism evidence="4 5">
    <name type="scientific">Passalora fulva</name>
    <name type="common">Tomato leaf mold</name>
    <name type="synonym">Cladosporium fulvum</name>
    <dbReference type="NCBI Taxonomy" id="5499"/>
    <lineage>
        <taxon>Eukaryota</taxon>
        <taxon>Fungi</taxon>
        <taxon>Dikarya</taxon>
        <taxon>Ascomycota</taxon>
        <taxon>Pezizomycotina</taxon>
        <taxon>Dothideomycetes</taxon>
        <taxon>Dothideomycetidae</taxon>
        <taxon>Mycosphaerellales</taxon>
        <taxon>Mycosphaerellaceae</taxon>
        <taxon>Fulvia</taxon>
    </lineage>
</organism>
<keyword evidence="2" id="KW-0812">Transmembrane</keyword>
<dbReference type="Gene3D" id="2.40.70.10">
    <property type="entry name" value="Acid Proteases"/>
    <property type="match status" value="2"/>
</dbReference>
<protein>
    <recommendedName>
        <fullName evidence="3">Peptidase A1 domain-containing protein</fullName>
    </recommendedName>
</protein>
<reference evidence="4" key="2">
    <citation type="journal article" date="2022" name="Microb. Genom.">
        <title>A chromosome-scale genome assembly of the tomato pathogen Cladosporium fulvum reveals a compartmentalized genome architecture and the presence of a dispensable chromosome.</title>
        <authorList>
            <person name="Zaccaron A.Z."/>
            <person name="Chen L.H."/>
            <person name="Samaras A."/>
            <person name="Stergiopoulos I."/>
        </authorList>
    </citation>
    <scope>NUCLEOTIDE SEQUENCE</scope>
    <source>
        <strain evidence="4">Race5_Kim</strain>
    </source>
</reference>
<dbReference type="Pfam" id="PF00026">
    <property type="entry name" value="Asp"/>
    <property type="match status" value="1"/>
</dbReference>
<dbReference type="PROSITE" id="PS51767">
    <property type="entry name" value="PEPTIDASE_A1"/>
    <property type="match status" value="1"/>
</dbReference>
<sequence>MDVGAQCKASCFRSLTRGGPRSRRILCRATHLSCEVRGRFLGRPATPGLSNHALCEGSYFTLLCDGLYTRHDAQLFGCFAILWVSRTVEAGAAAQPLSIPPSQYWEGNDGHWSTVFLDVGTPAQQVRLLPGTSATAGDAIWVVLPEGCSQANPSLPEADCDEARGGLFERNSSTTWTTSRLATSRLANGGLYELDTYEESKLGLNGNAYYGFDTVSLRNGLPLLSGHLVAGFATNDFWLGSLGLSPHPINFTTLNEPFPSLLGRLWAYTAGAVYKEPPVFASVTIGGCDASRMDGEGISVPFGPDISRDLLVSLQSITFNTLGSAPLLTQGIHTFVDSLVTHPRLPLEVCQAFEAAFGLVWDETTELYLLNDTAHERLRAQNPTFTFTLSLTPDSSVGGNATTTITLPYAAFDVNVTHPFVNASQPYFPLKRAQNSAQYTLGRVFLQEAHLVADYDRGNFTIGQAAFPGHSTTDLKTILPPGFVAERKEVFLSTGAIAGIAVGVILTILLLLGLAFYLRRRSSRLRKKAATSEAARQAAEHEKKHILDEADHGVQELDRSQLYEACGSTEHSKPGELAGPETGSRSELAAGIFHPNKKDGTYLYELAGGGIAASEMEAGVDRSAT</sequence>
<accession>A0A9Q8LES6</accession>
<gene>
    <name evidence="4" type="ORF">CLAFUR5_04614</name>
</gene>
<dbReference type="InterPro" id="IPR021109">
    <property type="entry name" value="Peptidase_aspartic_dom_sf"/>
</dbReference>